<dbReference type="InterPro" id="IPR003903">
    <property type="entry name" value="UIM_dom"/>
</dbReference>
<dbReference type="RefSeq" id="XP_033456615.1">
    <property type="nucleotide sequence ID" value="XM_033605705.1"/>
</dbReference>
<dbReference type="PROSITE" id="PS01358">
    <property type="entry name" value="ZF_RANBP2_1"/>
    <property type="match status" value="1"/>
</dbReference>
<dbReference type="GO" id="GO:0005634">
    <property type="term" value="C:nucleus"/>
    <property type="evidence" value="ECO:0007669"/>
    <property type="project" value="TreeGrafter"/>
</dbReference>
<reference evidence="9" key="2">
    <citation type="submission" date="2020-04" db="EMBL/GenBank/DDBJ databases">
        <authorList>
            <consortium name="NCBI Genome Project"/>
        </authorList>
    </citation>
    <scope>NUCLEOTIDE SEQUENCE</scope>
    <source>
        <strain evidence="9">CBS 342.82</strain>
    </source>
</reference>
<dbReference type="GO" id="GO:0006281">
    <property type="term" value="P:DNA repair"/>
    <property type="evidence" value="ECO:0007669"/>
    <property type="project" value="TreeGrafter"/>
</dbReference>
<dbReference type="InterPro" id="IPR001876">
    <property type="entry name" value="Znf_RanBP2"/>
</dbReference>
<feature type="region of interest" description="Disordered" evidence="5">
    <location>
        <begin position="231"/>
        <end position="271"/>
    </location>
</feature>
<feature type="region of interest" description="Disordered" evidence="5">
    <location>
        <begin position="291"/>
        <end position="317"/>
    </location>
</feature>
<feature type="compositionally biased region" description="Polar residues" evidence="5">
    <location>
        <begin position="522"/>
        <end position="531"/>
    </location>
</feature>
<feature type="compositionally biased region" description="Basic and acidic residues" evidence="5">
    <location>
        <begin position="347"/>
        <end position="357"/>
    </location>
</feature>
<dbReference type="PANTHER" id="PTHR46622:SF1">
    <property type="entry name" value="DNA-DEPENDENT METALLOPROTEASE WSS1"/>
    <property type="match status" value="1"/>
</dbReference>
<reference evidence="9" key="1">
    <citation type="submission" date="2020-01" db="EMBL/GenBank/DDBJ databases">
        <authorList>
            <consortium name="DOE Joint Genome Institute"/>
            <person name="Haridas S."/>
            <person name="Albert R."/>
            <person name="Binder M."/>
            <person name="Bloem J."/>
            <person name="Labutti K."/>
            <person name="Salamov A."/>
            <person name="Andreopoulos B."/>
            <person name="Baker S.E."/>
            <person name="Barry K."/>
            <person name="Bills G."/>
            <person name="Bluhm B.H."/>
            <person name="Cannon C."/>
            <person name="Castanera R."/>
            <person name="Culley D.E."/>
            <person name="Daum C."/>
            <person name="Ezra D."/>
            <person name="Gonzalez J.B."/>
            <person name="Henrissat B."/>
            <person name="Kuo A."/>
            <person name="Liang C."/>
            <person name="Lipzen A."/>
            <person name="Lutzoni F."/>
            <person name="Magnuson J."/>
            <person name="Mondo S."/>
            <person name="Nolan M."/>
            <person name="Ohm R."/>
            <person name="Pangilinan J."/>
            <person name="Park H.-J."/>
            <person name="Ramirez L."/>
            <person name="Alfaro M."/>
            <person name="Sun H."/>
            <person name="Tritt A."/>
            <person name="Yoshinaga Y."/>
            <person name="Zwiers L.-H."/>
            <person name="Turgeon B.G."/>
            <person name="Goodwin S.B."/>
            <person name="Spatafora J.W."/>
            <person name="Crous P.W."/>
            <person name="Grigoriev I.V."/>
        </authorList>
    </citation>
    <scope>NUCLEOTIDE SEQUENCE</scope>
    <source>
        <strain evidence="9">CBS 342.82</strain>
    </source>
</reference>
<dbReference type="Gene3D" id="2.30.30.380">
    <property type="entry name" value="Zn-finger domain of Sec23/24"/>
    <property type="match status" value="1"/>
</dbReference>
<dbReference type="PROSITE" id="PS50330">
    <property type="entry name" value="UIM"/>
    <property type="match status" value="1"/>
</dbReference>
<keyword evidence="1" id="KW-0479">Metal-binding</keyword>
<keyword evidence="8" id="KW-1185">Reference proteome</keyword>
<organism evidence="9">
    <name type="scientific">Dissoconium aciculare CBS 342.82</name>
    <dbReference type="NCBI Taxonomy" id="1314786"/>
    <lineage>
        <taxon>Eukaryota</taxon>
        <taxon>Fungi</taxon>
        <taxon>Dikarya</taxon>
        <taxon>Ascomycota</taxon>
        <taxon>Pezizomycotina</taxon>
        <taxon>Dothideomycetes</taxon>
        <taxon>Dothideomycetidae</taxon>
        <taxon>Mycosphaerellales</taxon>
        <taxon>Dissoconiaceae</taxon>
        <taxon>Dissoconium</taxon>
    </lineage>
</organism>
<proteinExistence type="predicted"/>
<dbReference type="GeneID" id="54363505"/>
<feature type="domain" description="WLM" evidence="7">
    <location>
        <begin position="20"/>
        <end position="194"/>
    </location>
</feature>
<dbReference type="Proteomes" id="UP000504637">
    <property type="component" value="Unplaced"/>
</dbReference>
<evidence type="ECO:0000256" key="2">
    <source>
        <dbReference type="ARBA" id="ARBA00022771"/>
    </source>
</evidence>
<feature type="region of interest" description="Disordered" evidence="5">
    <location>
        <begin position="486"/>
        <end position="531"/>
    </location>
</feature>
<evidence type="ECO:0000256" key="4">
    <source>
        <dbReference type="PROSITE-ProRule" id="PRU00322"/>
    </source>
</evidence>
<gene>
    <name evidence="9" type="ORF">K489DRAFT_383822</name>
</gene>
<dbReference type="GO" id="GO:0008270">
    <property type="term" value="F:zinc ion binding"/>
    <property type="evidence" value="ECO:0007669"/>
    <property type="project" value="UniProtKB-KW"/>
</dbReference>
<keyword evidence="3" id="KW-0862">Zinc</keyword>
<feature type="region of interest" description="Disordered" evidence="5">
    <location>
        <begin position="195"/>
        <end position="219"/>
    </location>
</feature>
<dbReference type="InterPro" id="IPR013536">
    <property type="entry name" value="WLM_dom"/>
</dbReference>
<evidence type="ECO:0000313" key="9">
    <source>
        <dbReference type="RefSeq" id="XP_033456615.1"/>
    </source>
</evidence>
<dbReference type="AlphaFoldDB" id="A0A6J3LWD1"/>
<dbReference type="OrthoDB" id="261960at2759"/>
<name>A0A6J3LWD1_9PEZI</name>
<accession>A0A6J3LWD1</accession>
<evidence type="ECO:0000256" key="5">
    <source>
        <dbReference type="SAM" id="MobiDB-lite"/>
    </source>
</evidence>
<feature type="region of interest" description="Disordered" evidence="5">
    <location>
        <begin position="335"/>
        <end position="432"/>
    </location>
</feature>
<keyword evidence="2 4" id="KW-0863">Zinc-finger</keyword>
<dbReference type="InterPro" id="IPR053000">
    <property type="entry name" value="WSS1-like_metalloprotease"/>
</dbReference>
<dbReference type="PROSITE" id="PS50199">
    <property type="entry name" value="ZF_RANBP2_2"/>
    <property type="match status" value="1"/>
</dbReference>
<dbReference type="GO" id="GO:0008237">
    <property type="term" value="F:metallopeptidase activity"/>
    <property type="evidence" value="ECO:0007669"/>
    <property type="project" value="TreeGrafter"/>
</dbReference>
<evidence type="ECO:0000259" key="7">
    <source>
        <dbReference type="PROSITE" id="PS51397"/>
    </source>
</evidence>
<sequence length="581" mass="63244">MSRRSRGDGEPGAVQRSYTSELREHEPLFQTYEHLHKQSRGDTALQMLRKIASLVKPIMRKRSWHVQILAEFLPSQQNLLGLNVNKGYKICLRLRYHNNPDLFLPMEEIVDTMLHELSHIIWGDHDSRFHALWDELRDEYEVLVRKGYTGEGFLSEGRRLGGGSGIGGNILANTRMSPQEMRRLARVSAEKRKAQGALSVGSGRKLGGSSPAQNRPNVDIRDVIVDSIMRRNNNNNGMMHGGCASGSRDAEKISDQASTQAFKTQAEEDDANDRAIAQALYELMEQEEMEKIAPQKRTGKDASFSDVSKPSGTDGLAWKPEKGLCNVHAEAGIQGLGSASTGSHSSRHNEPSEEEQLRWAMQQSLSSAPERGQTAVSTTCRDDKMTMPRPPPIPMASKPALTSPSRSSITPPPTAMKRKQPPSPRPPPARSFDVIDLTATSPISNQASSLPDSRGGGDHWTCQICTCINPVQFLACDACGIERPITSLPQTNPSGKGSGTDIESRKGSNVVRGGGGGGAKSATGQPKRSQLSSARAAAAIVAPLSDRKEPGSLGWICSRCGAFMEHQWFTCSACGKMKENA</sequence>
<dbReference type="PANTHER" id="PTHR46622">
    <property type="entry name" value="DNA-DEPENDENT METALLOPROTEASE WSS1"/>
    <property type="match status" value="1"/>
</dbReference>
<dbReference type="Pfam" id="PF08325">
    <property type="entry name" value="WLM"/>
    <property type="match status" value="1"/>
</dbReference>
<evidence type="ECO:0000259" key="6">
    <source>
        <dbReference type="PROSITE" id="PS50199"/>
    </source>
</evidence>
<protein>
    <submittedName>
        <fullName evidence="9">WLM-domain-containing protein</fullName>
    </submittedName>
</protein>
<evidence type="ECO:0000313" key="8">
    <source>
        <dbReference type="Proteomes" id="UP000504637"/>
    </source>
</evidence>
<dbReference type="PROSITE" id="PS51397">
    <property type="entry name" value="WLM"/>
    <property type="match status" value="1"/>
</dbReference>
<feature type="domain" description="RanBP2-type" evidence="6">
    <location>
        <begin position="454"/>
        <end position="485"/>
    </location>
</feature>
<evidence type="ECO:0000256" key="1">
    <source>
        <dbReference type="ARBA" id="ARBA00022723"/>
    </source>
</evidence>
<reference evidence="9" key="3">
    <citation type="submission" date="2025-08" db="UniProtKB">
        <authorList>
            <consortium name="RefSeq"/>
        </authorList>
    </citation>
    <scope>IDENTIFICATION</scope>
    <source>
        <strain evidence="9">CBS 342.82</strain>
    </source>
</reference>
<evidence type="ECO:0000256" key="3">
    <source>
        <dbReference type="ARBA" id="ARBA00022833"/>
    </source>
</evidence>